<accession>A0A812IR12</accession>
<dbReference type="OrthoDB" id="442003at2759"/>
<dbReference type="InterPro" id="IPR036396">
    <property type="entry name" value="Cyt_P450_sf"/>
</dbReference>
<protein>
    <submittedName>
        <fullName evidence="9">Cyp108 protein</fullName>
    </submittedName>
</protein>
<evidence type="ECO:0000256" key="2">
    <source>
        <dbReference type="ARBA" id="ARBA00022617"/>
    </source>
</evidence>
<keyword evidence="4" id="KW-0560">Oxidoreductase</keyword>
<dbReference type="GO" id="GO:0005506">
    <property type="term" value="F:iron ion binding"/>
    <property type="evidence" value="ECO:0007669"/>
    <property type="project" value="InterPro"/>
</dbReference>
<dbReference type="PANTHER" id="PTHR46696">
    <property type="entry name" value="P450, PUTATIVE (EUROFUNG)-RELATED"/>
    <property type="match status" value="1"/>
</dbReference>
<dbReference type="Gene3D" id="3.20.20.30">
    <property type="entry name" value="Luciferase-like domain"/>
    <property type="match status" value="1"/>
</dbReference>
<dbReference type="SUPFAM" id="SSF52096">
    <property type="entry name" value="ClpP/crotonase"/>
    <property type="match status" value="1"/>
</dbReference>
<dbReference type="PANTHER" id="PTHR46696:SF4">
    <property type="entry name" value="BIOTIN BIOSYNTHESIS CYTOCHROME P450"/>
    <property type="match status" value="1"/>
</dbReference>
<evidence type="ECO:0000259" key="8">
    <source>
        <dbReference type="Pfam" id="PF00296"/>
    </source>
</evidence>
<dbReference type="Proteomes" id="UP000649617">
    <property type="component" value="Unassembled WGS sequence"/>
</dbReference>
<name>A0A812IR12_SYMPI</name>
<evidence type="ECO:0000256" key="3">
    <source>
        <dbReference type="ARBA" id="ARBA00022723"/>
    </source>
</evidence>
<dbReference type="Pfam" id="PF00296">
    <property type="entry name" value="Bac_luciferase"/>
    <property type="match status" value="1"/>
</dbReference>
<dbReference type="PROSITE" id="PS00086">
    <property type="entry name" value="CYTOCHROME_P450"/>
    <property type="match status" value="1"/>
</dbReference>
<dbReference type="Gene3D" id="1.10.630.10">
    <property type="entry name" value="Cytochrome P450"/>
    <property type="match status" value="1"/>
</dbReference>
<keyword evidence="5" id="KW-0408">Iron</keyword>
<evidence type="ECO:0000256" key="5">
    <source>
        <dbReference type="ARBA" id="ARBA00023004"/>
    </source>
</evidence>
<dbReference type="Gene3D" id="3.90.226.10">
    <property type="entry name" value="2-enoyl-CoA Hydratase, Chain A, domain 1"/>
    <property type="match status" value="1"/>
</dbReference>
<dbReference type="Pfam" id="PF00067">
    <property type="entry name" value="p450"/>
    <property type="match status" value="1"/>
</dbReference>
<dbReference type="CDD" id="cd11033">
    <property type="entry name" value="CYP142-like"/>
    <property type="match status" value="1"/>
</dbReference>
<dbReference type="InterPro" id="IPR002397">
    <property type="entry name" value="Cyt_P450_B"/>
</dbReference>
<dbReference type="PRINTS" id="PR00359">
    <property type="entry name" value="BP450"/>
</dbReference>
<dbReference type="GO" id="GO:0020037">
    <property type="term" value="F:heme binding"/>
    <property type="evidence" value="ECO:0007669"/>
    <property type="project" value="InterPro"/>
</dbReference>
<dbReference type="CDD" id="cd06558">
    <property type="entry name" value="crotonase-like"/>
    <property type="match status" value="1"/>
</dbReference>
<feature type="region of interest" description="Disordered" evidence="7">
    <location>
        <begin position="83"/>
        <end position="103"/>
    </location>
</feature>
<keyword evidence="2" id="KW-0349">Heme</keyword>
<evidence type="ECO:0000256" key="7">
    <source>
        <dbReference type="SAM" id="MobiDB-lite"/>
    </source>
</evidence>
<dbReference type="AlphaFoldDB" id="A0A812IR12"/>
<dbReference type="SUPFAM" id="SSF48264">
    <property type="entry name" value="Cytochrome P450"/>
    <property type="match status" value="1"/>
</dbReference>
<dbReference type="SUPFAM" id="SSF51679">
    <property type="entry name" value="Bacterial luciferase-like"/>
    <property type="match status" value="1"/>
</dbReference>
<dbReference type="GO" id="GO:0008395">
    <property type="term" value="F:steroid hydroxylase activity"/>
    <property type="evidence" value="ECO:0007669"/>
    <property type="project" value="TreeGrafter"/>
</dbReference>
<dbReference type="GO" id="GO:0006707">
    <property type="term" value="P:cholesterol catabolic process"/>
    <property type="evidence" value="ECO:0007669"/>
    <property type="project" value="TreeGrafter"/>
</dbReference>
<evidence type="ECO:0000313" key="10">
    <source>
        <dbReference type="Proteomes" id="UP000649617"/>
    </source>
</evidence>
<evidence type="ECO:0000313" key="9">
    <source>
        <dbReference type="EMBL" id="CAE7148606.1"/>
    </source>
</evidence>
<reference evidence="9" key="1">
    <citation type="submission" date="2021-02" db="EMBL/GenBank/DDBJ databases">
        <authorList>
            <person name="Dougan E. K."/>
            <person name="Rhodes N."/>
            <person name="Thang M."/>
            <person name="Chan C."/>
        </authorList>
    </citation>
    <scope>NUCLEOTIDE SEQUENCE</scope>
</reference>
<evidence type="ECO:0000256" key="4">
    <source>
        <dbReference type="ARBA" id="ARBA00023002"/>
    </source>
</evidence>
<organism evidence="9 10">
    <name type="scientific">Symbiodinium pilosum</name>
    <name type="common">Dinoflagellate</name>
    <dbReference type="NCBI Taxonomy" id="2952"/>
    <lineage>
        <taxon>Eukaryota</taxon>
        <taxon>Sar</taxon>
        <taxon>Alveolata</taxon>
        <taxon>Dinophyceae</taxon>
        <taxon>Suessiales</taxon>
        <taxon>Symbiodiniaceae</taxon>
        <taxon>Symbiodinium</taxon>
    </lineage>
</organism>
<dbReference type="CDD" id="cd01097">
    <property type="entry name" value="Tetrahydromethanopterin_reductase"/>
    <property type="match status" value="1"/>
</dbReference>
<dbReference type="GO" id="GO:0036199">
    <property type="term" value="F:cholest-4-en-3-one 26-monooxygenase activity"/>
    <property type="evidence" value="ECO:0007669"/>
    <property type="project" value="TreeGrafter"/>
</dbReference>
<dbReference type="InterPro" id="IPR001128">
    <property type="entry name" value="Cyt_P450"/>
</dbReference>
<dbReference type="InterPro" id="IPR017972">
    <property type="entry name" value="Cyt_P450_CS"/>
</dbReference>
<proteinExistence type="inferred from homology"/>
<dbReference type="EMBL" id="CAJNIZ010000001">
    <property type="protein sequence ID" value="CAE7148606.1"/>
    <property type="molecule type" value="Genomic_DNA"/>
</dbReference>
<dbReference type="InterPro" id="IPR011251">
    <property type="entry name" value="Luciferase-like_dom"/>
</dbReference>
<feature type="domain" description="Luciferase-like" evidence="8">
    <location>
        <begin position="249"/>
        <end position="552"/>
    </location>
</feature>
<keyword evidence="6" id="KW-0503">Monooxygenase</keyword>
<evidence type="ECO:0000256" key="6">
    <source>
        <dbReference type="ARBA" id="ARBA00023033"/>
    </source>
</evidence>
<keyword evidence="3" id="KW-0479">Metal-binding</keyword>
<dbReference type="InterPro" id="IPR022378">
    <property type="entry name" value="F420_OxRdatse_MSMEG2249_pred"/>
</dbReference>
<dbReference type="NCBIfam" id="TIGR03857">
    <property type="entry name" value="F420_MSMEG_2249"/>
    <property type="match status" value="1"/>
</dbReference>
<comment type="caution">
    <text evidence="9">The sequence shown here is derived from an EMBL/GenBank/DDBJ whole genome shotgun (WGS) entry which is preliminary data.</text>
</comment>
<dbReference type="InterPro" id="IPR036661">
    <property type="entry name" value="Luciferase-like_sf"/>
</dbReference>
<sequence>MTVVQYSAITYEISGSAAIITLNRPKQMNSWTPAMATELRHAMAEAEDDKEVFGIIITGAGKAFCAGADMRELQKLKAQGGFSKSDETDVSFDANPGAPETMPEGFGRGAYSYFATIRKPIIAAVNGAVAGVGLPCALFCDMRFFGESGYVSSSFAKRGLIAEAGTAWILPKLVGLDTAFDILWSSRRVYGKEARELKLATRVYPDEDLLNEAIAYINDLAANCSPASIAGMKGQLYRVQSFMEKRKPEFSGIGKDAQDAEALGIGNIMISERPDYKEISAICGAVAAVTSEIFIGTSATNLNKRHPTVTASIGSTLHRLSEGRFALGLAKGVAAGWRARGMQPINYESERDFIDLMRRLWKGETIKGYEGALGQYPVLSVAEYLDEALPILYVGFGPKSLAHAGRVYDGTHLHTFMNDKALSGAVAQVRTGEAAARREPGTVKNWSVFATCCNVSDETYLKYIVARLATYLQIPGYGDMLANINGWDSEALESFRQSAAVRSVGGLIDSVATTEQLAEVEKVIPQEWRPAAVGNAKQCAQAWLTQFEAGADGIIIHASTPEEFAPVVEEYEKIRPSHLFKGRTNRGHPHNQYDWLRENEPVYFHDEPRGRGYWAITRHADVHAIGRNAELFSSEPTIMIADPDGSLPGAPKNEKMMLVMDPPEHTAYRKLISREFTQGPVRNYSDRINDLAKLIVDRVIDRGECEFINEIAGEMPSYVIADLVGLPLEDGRELYKLTEIIHSAPETQPDNAIPEAVTKMFEYGAGVMAEKRANPGNDLASKLLAAEVDGRQLTDMEFLLFFLLLIDAGGDTTRNLVGTGMYELMKHPEQLALLRSDVDRYLPSARDELLRWTSPVTYMRRTATKNTRIANQNIKAGDKVVMYYGAANRDPEVFDRPHDLDVTRTNNKHIAFGGGHHVCLGQWFARLEIDAILREVLTRMDEIELSGEVTWMPSNFICGVTSMPVRFKAT</sequence>
<dbReference type="Pfam" id="PF00378">
    <property type="entry name" value="ECH_1"/>
    <property type="match status" value="1"/>
</dbReference>
<dbReference type="InterPro" id="IPR029045">
    <property type="entry name" value="ClpP/crotonase-like_dom_sf"/>
</dbReference>
<evidence type="ECO:0000256" key="1">
    <source>
        <dbReference type="ARBA" id="ARBA00010617"/>
    </source>
</evidence>
<keyword evidence="10" id="KW-1185">Reference proteome</keyword>
<dbReference type="FunFam" id="1.10.630.10:FF:000018">
    <property type="entry name" value="Cytochrome P450 monooxygenase"/>
    <property type="match status" value="1"/>
</dbReference>
<gene>
    <name evidence="9" type="primary">cyp108</name>
    <name evidence="9" type="ORF">SPIL2461_LOCUS9</name>
</gene>
<dbReference type="InterPro" id="IPR001753">
    <property type="entry name" value="Enoyl-CoA_hydra/iso"/>
</dbReference>
<comment type="similarity">
    <text evidence="1">Belongs to the cytochrome P450 family.</text>
</comment>